<organism evidence="1 2">
    <name type="scientific">Streptomonospora algeriensis</name>
    <dbReference type="NCBI Taxonomy" id="995084"/>
    <lineage>
        <taxon>Bacteria</taxon>
        <taxon>Bacillati</taxon>
        <taxon>Actinomycetota</taxon>
        <taxon>Actinomycetes</taxon>
        <taxon>Streptosporangiales</taxon>
        <taxon>Nocardiopsidaceae</taxon>
        <taxon>Streptomonospora</taxon>
    </lineage>
</organism>
<reference evidence="2" key="1">
    <citation type="journal article" date="2019" name="Int. J. Syst. Evol. Microbiol.">
        <title>The Global Catalogue of Microorganisms (GCM) 10K type strain sequencing project: providing services to taxonomists for standard genome sequencing and annotation.</title>
        <authorList>
            <consortium name="The Broad Institute Genomics Platform"/>
            <consortium name="The Broad Institute Genome Sequencing Center for Infectious Disease"/>
            <person name="Wu L."/>
            <person name="Ma J."/>
        </authorList>
    </citation>
    <scope>NUCLEOTIDE SEQUENCE [LARGE SCALE GENOMIC DNA]</scope>
    <source>
        <strain evidence="2">CCUG 63369</strain>
    </source>
</reference>
<dbReference type="EMBL" id="JBHTHR010000084">
    <property type="protein sequence ID" value="MFD0800693.1"/>
    <property type="molecule type" value="Genomic_DNA"/>
</dbReference>
<accession>A0ABW3BBS3</accession>
<name>A0ABW3BBS3_9ACTN</name>
<gene>
    <name evidence="1" type="ORF">ACFQZU_05085</name>
</gene>
<sequence length="68" mass="7724">MNRFRYGEYDDGPDPLAPPYDVRAAVDELGRDIVAGADPRQALRDLLRRGTQSVRGLEGLLRDVQQRR</sequence>
<keyword evidence="2" id="KW-1185">Reference proteome</keyword>
<evidence type="ECO:0000313" key="2">
    <source>
        <dbReference type="Proteomes" id="UP001596956"/>
    </source>
</evidence>
<feature type="non-terminal residue" evidence="1">
    <location>
        <position position="68"/>
    </location>
</feature>
<dbReference type="Proteomes" id="UP001596956">
    <property type="component" value="Unassembled WGS sequence"/>
</dbReference>
<proteinExistence type="predicted"/>
<comment type="caution">
    <text evidence="1">The sequence shown here is derived from an EMBL/GenBank/DDBJ whole genome shotgun (WGS) entry which is preliminary data.</text>
</comment>
<protein>
    <submittedName>
        <fullName evidence="1">Uncharacterized protein</fullName>
    </submittedName>
</protein>
<evidence type="ECO:0000313" key="1">
    <source>
        <dbReference type="EMBL" id="MFD0800693.1"/>
    </source>
</evidence>